<sequence>MKQFKVVYLFFICCLLVKCNGDVQCDQYANDLDIISRFPFTVGLDYKQQGPDKSTAILDETNSLVIMIQLRQAGSIVPESVFCLKNLQALDIMNMFFDNNMVPDTLSNLQQLHTLGITNTPITKMTQKLSSLGKLQSLSLDKCSLSYLPNLSQLKNLISVLQALDIMNMFFDNNMVPDTLSNLQQLHTLGITNTPITKMTQKLSSLGKLQSLSLDKCSLSYLPNLSQLKNLISVNLPNNQLSELEGLTNVSSLSLYKNQFTEIPYITVPEALRRLDMNYNPVMDMSYALFFKNITEIRMAESKIPVIPSHIALLDKLSFLDLSNTKITRVPRSILNLPYLQYLVVQNNAISKEEVDSLKMDLLDRQSKINLLI</sequence>
<dbReference type="Gene3D" id="3.80.10.10">
    <property type="entry name" value="Ribonuclease Inhibitor"/>
    <property type="match status" value="1"/>
</dbReference>
<feature type="chain" id="PRO_5032807674" evidence="3">
    <location>
        <begin position="22"/>
        <end position="373"/>
    </location>
</feature>
<dbReference type="InterPro" id="IPR050216">
    <property type="entry name" value="LRR_domain-containing"/>
</dbReference>
<dbReference type="Proteomes" id="UP000663845">
    <property type="component" value="Unassembled WGS sequence"/>
</dbReference>
<evidence type="ECO:0000256" key="1">
    <source>
        <dbReference type="ARBA" id="ARBA00022614"/>
    </source>
</evidence>
<dbReference type="PROSITE" id="PS51450">
    <property type="entry name" value="LRR"/>
    <property type="match status" value="3"/>
</dbReference>
<name>A0A815M4T2_9BILA</name>
<dbReference type="GO" id="GO:0005737">
    <property type="term" value="C:cytoplasm"/>
    <property type="evidence" value="ECO:0007669"/>
    <property type="project" value="TreeGrafter"/>
</dbReference>
<dbReference type="InterPro" id="IPR003591">
    <property type="entry name" value="Leu-rich_rpt_typical-subtyp"/>
</dbReference>
<gene>
    <name evidence="4" type="ORF">JYZ213_LOCUS38430</name>
</gene>
<dbReference type="InterPro" id="IPR032675">
    <property type="entry name" value="LRR_dom_sf"/>
</dbReference>
<evidence type="ECO:0000313" key="4">
    <source>
        <dbReference type="EMBL" id="CAF1411730.1"/>
    </source>
</evidence>
<protein>
    <submittedName>
        <fullName evidence="4">Uncharacterized protein</fullName>
    </submittedName>
</protein>
<dbReference type="PANTHER" id="PTHR48051:SF1">
    <property type="entry name" value="RAS SUPPRESSOR PROTEIN 1"/>
    <property type="match status" value="1"/>
</dbReference>
<comment type="caution">
    <text evidence="4">The sequence shown here is derived from an EMBL/GenBank/DDBJ whole genome shotgun (WGS) entry which is preliminary data.</text>
</comment>
<keyword evidence="1" id="KW-0433">Leucine-rich repeat</keyword>
<keyword evidence="3" id="KW-0732">Signal</keyword>
<dbReference type="SUPFAM" id="SSF52058">
    <property type="entry name" value="L domain-like"/>
    <property type="match status" value="1"/>
</dbReference>
<dbReference type="SMART" id="SM00369">
    <property type="entry name" value="LRR_TYP"/>
    <property type="match status" value="4"/>
</dbReference>
<keyword evidence="2" id="KW-0677">Repeat</keyword>
<evidence type="ECO:0000256" key="2">
    <source>
        <dbReference type="ARBA" id="ARBA00022737"/>
    </source>
</evidence>
<evidence type="ECO:0000313" key="5">
    <source>
        <dbReference type="Proteomes" id="UP000663845"/>
    </source>
</evidence>
<proteinExistence type="predicted"/>
<dbReference type="PANTHER" id="PTHR48051">
    <property type="match status" value="1"/>
</dbReference>
<accession>A0A815M4T2</accession>
<dbReference type="InterPro" id="IPR001611">
    <property type="entry name" value="Leu-rich_rpt"/>
</dbReference>
<feature type="signal peptide" evidence="3">
    <location>
        <begin position="1"/>
        <end position="21"/>
    </location>
</feature>
<reference evidence="4" key="1">
    <citation type="submission" date="2021-02" db="EMBL/GenBank/DDBJ databases">
        <authorList>
            <person name="Nowell W R."/>
        </authorList>
    </citation>
    <scope>NUCLEOTIDE SEQUENCE</scope>
</reference>
<dbReference type="AlphaFoldDB" id="A0A815M4T2"/>
<organism evidence="4 5">
    <name type="scientific">Adineta steineri</name>
    <dbReference type="NCBI Taxonomy" id="433720"/>
    <lineage>
        <taxon>Eukaryota</taxon>
        <taxon>Metazoa</taxon>
        <taxon>Spiralia</taxon>
        <taxon>Gnathifera</taxon>
        <taxon>Rotifera</taxon>
        <taxon>Eurotatoria</taxon>
        <taxon>Bdelloidea</taxon>
        <taxon>Adinetida</taxon>
        <taxon>Adinetidae</taxon>
        <taxon>Adineta</taxon>
    </lineage>
</organism>
<evidence type="ECO:0000256" key="3">
    <source>
        <dbReference type="SAM" id="SignalP"/>
    </source>
</evidence>
<dbReference type="EMBL" id="CAJNOG010001125">
    <property type="protein sequence ID" value="CAF1411730.1"/>
    <property type="molecule type" value="Genomic_DNA"/>
</dbReference>